<feature type="transmembrane region" description="Helical" evidence="8">
    <location>
        <begin position="580"/>
        <end position="602"/>
    </location>
</feature>
<feature type="transmembrane region" description="Helical" evidence="8">
    <location>
        <begin position="350"/>
        <end position="370"/>
    </location>
</feature>
<feature type="region of interest" description="Disordered" evidence="7">
    <location>
        <begin position="798"/>
        <end position="821"/>
    </location>
</feature>
<evidence type="ECO:0000256" key="7">
    <source>
        <dbReference type="SAM" id="MobiDB-lite"/>
    </source>
</evidence>
<evidence type="ECO:0000313" key="13">
    <source>
        <dbReference type="Proteomes" id="UP000051681"/>
    </source>
</evidence>
<dbReference type="InterPro" id="IPR023408">
    <property type="entry name" value="MscS_beta-dom_sf"/>
</dbReference>
<name>A0A0P1GLX3_9RHOB</name>
<dbReference type="Pfam" id="PF12607">
    <property type="entry name" value="DUF3772"/>
    <property type="match status" value="1"/>
</dbReference>
<evidence type="ECO:0000259" key="11">
    <source>
        <dbReference type="Pfam" id="PF21082"/>
    </source>
</evidence>
<keyword evidence="5 8" id="KW-1133">Transmembrane helix</keyword>
<proteinExistence type="inferred from homology"/>
<keyword evidence="4 8" id="KW-0812">Transmembrane</keyword>
<dbReference type="InterPro" id="IPR052702">
    <property type="entry name" value="MscS-like_channel"/>
</dbReference>
<dbReference type="Gene3D" id="2.30.30.60">
    <property type="match status" value="1"/>
</dbReference>
<dbReference type="AlphaFoldDB" id="A0A0P1GLX3"/>
<dbReference type="Pfam" id="PF21082">
    <property type="entry name" value="MS_channel_3rd"/>
    <property type="match status" value="1"/>
</dbReference>
<dbReference type="Proteomes" id="UP000051681">
    <property type="component" value="Unassembled WGS sequence"/>
</dbReference>
<evidence type="ECO:0000256" key="1">
    <source>
        <dbReference type="ARBA" id="ARBA00004651"/>
    </source>
</evidence>
<evidence type="ECO:0000256" key="2">
    <source>
        <dbReference type="ARBA" id="ARBA00008017"/>
    </source>
</evidence>
<dbReference type="InterPro" id="IPR011014">
    <property type="entry name" value="MscS_channel_TM-2"/>
</dbReference>
<evidence type="ECO:0000256" key="5">
    <source>
        <dbReference type="ARBA" id="ARBA00022989"/>
    </source>
</evidence>
<evidence type="ECO:0000259" key="9">
    <source>
        <dbReference type="Pfam" id="PF00924"/>
    </source>
</evidence>
<feature type="transmembrane region" description="Helical" evidence="8">
    <location>
        <begin position="426"/>
        <end position="446"/>
    </location>
</feature>
<comment type="subcellular location">
    <subcellularLocation>
        <location evidence="1">Cell membrane</location>
        <topology evidence="1">Multi-pass membrane protein</topology>
    </subcellularLocation>
</comment>
<feature type="transmembrane region" description="Helical" evidence="8">
    <location>
        <begin position="490"/>
        <end position="514"/>
    </location>
</feature>
<dbReference type="SUPFAM" id="SSF50182">
    <property type="entry name" value="Sm-like ribonucleoproteins"/>
    <property type="match status" value="1"/>
</dbReference>
<feature type="transmembrane region" description="Helical" evidence="8">
    <location>
        <begin position="306"/>
        <end position="324"/>
    </location>
</feature>
<feature type="transmembrane region" description="Helical" evidence="8">
    <location>
        <begin position="542"/>
        <end position="559"/>
    </location>
</feature>
<gene>
    <name evidence="12" type="ORF">TM5383_00520</name>
</gene>
<dbReference type="Gene3D" id="3.30.70.100">
    <property type="match status" value="1"/>
</dbReference>
<dbReference type="PANTHER" id="PTHR30347:SF1">
    <property type="entry name" value="MECHANOSENSITIVE CHANNEL MSCK"/>
    <property type="match status" value="1"/>
</dbReference>
<dbReference type="STRING" id="340021.TM5383_00520"/>
<evidence type="ECO:0000256" key="3">
    <source>
        <dbReference type="ARBA" id="ARBA00022475"/>
    </source>
</evidence>
<dbReference type="InterPro" id="IPR010920">
    <property type="entry name" value="LSM_dom_sf"/>
</dbReference>
<dbReference type="PANTHER" id="PTHR30347">
    <property type="entry name" value="POTASSIUM CHANNEL RELATED"/>
    <property type="match status" value="1"/>
</dbReference>
<evidence type="ECO:0000256" key="8">
    <source>
        <dbReference type="SAM" id="Phobius"/>
    </source>
</evidence>
<reference evidence="12 13" key="1">
    <citation type="submission" date="2015-09" db="EMBL/GenBank/DDBJ databases">
        <authorList>
            <consortium name="Swine Surveillance"/>
        </authorList>
    </citation>
    <scope>NUCLEOTIDE SEQUENCE [LARGE SCALE GENOMIC DNA]</scope>
    <source>
        <strain evidence="12 13">CECT 8383</strain>
    </source>
</reference>
<dbReference type="Pfam" id="PF00924">
    <property type="entry name" value="MS_channel_2nd"/>
    <property type="match status" value="1"/>
</dbReference>
<keyword evidence="3" id="KW-1003">Cell membrane</keyword>
<comment type="similarity">
    <text evidence="2">Belongs to the MscS (TC 1.A.23) family.</text>
</comment>
<evidence type="ECO:0000259" key="10">
    <source>
        <dbReference type="Pfam" id="PF12607"/>
    </source>
</evidence>
<feature type="domain" description="Mechanosensitive ion channel MscS" evidence="9">
    <location>
        <begin position="625"/>
        <end position="692"/>
    </location>
</feature>
<dbReference type="SUPFAM" id="SSF82689">
    <property type="entry name" value="Mechanosensitive channel protein MscS (YggB), C-terminal domain"/>
    <property type="match status" value="1"/>
</dbReference>
<feature type="transmembrane region" description="Helical" evidence="8">
    <location>
        <begin position="608"/>
        <end position="638"/>
    </location>
</feature>
<dbReference type="GO" id="GO:0005886">
    <property type="term" value="C:plasma membrane"/>
    <property type="evidence" value="ECO:0007669"/>
    <property type="project" value="UniProtKB-SubCell"/>
</dbReference>
<evidence type="ECO:0000256" key="4">
    <source>
        <dbReference type="ARBA" id="ARBA00022692"/>
    </source>
</evidence>
<feature type="transmembrane region" description="Helical" evidence="8">
    <location>
        <begin position="458"/>
        <end position="481"/>
    </location>
</feature>
<organism evidence="12 13">
    <name type="scientific">Thalassovita mediterranea</name>
    <dbReference type="NCBI Taxonomy" id="340021"/>
    <lineage>
        <taxon>Bacteria</taxon>
        <taxon>Pseudomonadati</taxon>
        <taxon>Pseudomonadota</taxon>
        <taxon>Alphaproteobacteria</taxon>
        <taxon>Rhodobacterales</taxon>
        <taxon>Roseobacteraceae</taxon>
        <taxon>Thalassovita</taxon>
    </lineage>
</organism>
<feature type="transmembrane region" description="Helical" evidence="8">
    <location>
        <begin position="376"/>
        <end position="394"/>
    </location>
</feature>
<protein>
    <submittedName>
        <fullName evidence="12">Putative MscS family protein.1</fullName>
    </submittedName>
</protein>
<feature type="transmembrane region" description="Helical" evidence="8">
    <location>
        <begin position="223"/>
        <end position="248"/>
    </location>
</feature>
<dbReference type="Gene3D" id="1.10.287.1260">
    <property type="match status" value="1"/>
</dbReference>
<feature type="domain" description="Mechanosensitive ion channel MscS C-terminal" evidence="11">
    <location>
        <begin position="701"/>
        <end position="782"/>
    </location>
</feature>
<evidence type="ECO:0000313" key="12">
    <source>
        <dbReference type="EMBL" id="CUH83334.1"/>
    </source>
</evidence>
<sequence length="821" mass="87753">MDMTQPSRLVSPTRPSWVGRIAGGLLCVLLSIFLVVSAPSVSAQGAGVLALSDEESQEWQATARRAELTLEAGRASDRALERLRAQLVDWREVFMDAQGSHAQRIDNLQSQLAVLGPAPDDGSESAEISARRQDLTERLAELRAPVLAAETAASRASGLIAEVDTELRNRQADALVAIGPSPLNPVDWAEGLAELKDAVVFPLQEVRANLGNELRLFQFRQNLLVIIPLSLFGALLLMRGRGWAGGLVSRLRERLHVESGARAVASTEVLTFVVSLGKVLVPWVGLVLLVQALLLTSMFGLRGEALIAQVPLWGAILLVSVWLCDKLFPDPPAPAVFEVDPDKRPALRRVGGGLATAVVLAQIGATFEALSVLDEVAGVLLAFPLMVISSLALMRLARLMRAVIAPGLAAVDEEEAAPLRLRAAALLVRGAMIIAFLAPLLAAIGYRNAAEALIYPAVYTVGLLAALFATQHLATMIYALFSTRDDPAEALVPALVGVALAVLALPILALIWGMRVTDLTELWSQFMTGIALGDTRISPRDFIAFAMLFGIGYVVTRMVQGALKTSVLPKTRLDQGGQTAVASGVGYLGITISALVAITGAGLDLSSIAIVAGALSVGIGFGLQTIVSNFVSGIILLVERPISEGDWIEVGGQMGYVRDISVRATRIETFDRTDVIIPNADLVSGTVTNYTRGNTVGRLIVSVGVAYGTDTRKVEKILQEIAEAHPMVLANPAPSVLLQGFGADALDFEIRAILRDVNWLLSVRSEMNHTIAERFAAEGIEIPFAQRDIWLRNPEALQHTPAAQPATPASTVEERKDERED</sequence>
<keyword evidence="13" id="KW-1185">Reference proteome</keyword>
<accession>A0A0P1GLX3</accession>
<dbReference type="InterPro" id="IPR022249">
    <property type="entry name" value="DUF3772"/>
</dbReference>
<dbReference type="GO" id="GO:0008381">
    <property type="term" value="F:mechanosensitive monoatomic ion channel activity"/>
    <property type="evidence" value="ECO:0007669"/>
    <property type="project" value="UniProtKB-ARBA"/>
</dbReference>
<evidence type="ECO:0000256" key="6">
    <source>
        <dbReference type="ARBA" id="ARBA00023136"/>
    </source>
</evidence>
<dbReference type="InterPro" id="IPR011066">
    <property type="entry name" value="MscS_channel_C_sf"/>
</dbReference>
<feature type="compositionally biased region" description="Low complexity" evidence="7">
    <location>
        <begin position="800"/>
        <end position="811"/>
    </location>
</feature>
<feature type="transmembrane region" description="Helical" evidence="8">
    <location>
        <begin position="269"/>
        <end position="294"/>
    </location>
</feature>
<feature type="domain" description="DUF3772" evidence="10">
    <location>
        <begin position="148"/>
        <end position="198"/>
    </location>
</feature>
<dbReference type="InterPro" id="IPR049278">
    <property type="entry name" value="MS_channel_C"/>
</dbReference>
<feature type="compositionally biased region" description="Basic and acidic residues" evidence="7">
    <location>
        <begin position="812"/>
        <end position="821"/>
    </location>
</feature>
<keyword evidence="6 8" id="KW-0472">Membrane</keyword>
<dbReference type="SUPFAM" id="SSF82861">
    <property type="entry name" value="Mechanosensitive channel protein MscS (YggB), transmembrane region"/>
    <property type="match status" value="1"/>
</dbReference>
<dbReference type="EMBL" id="CYSF01000003">
    <property type="protein sequence ID" value="CUH83334.1"/>
    <property type="molecule type" value="Genomic_DNA"/>
</dbReference>
<dbReference type="InterPro" id="IPR006685">
    <property type="entry name" value="MscS_channel_2nd"/>
</dbReference>